<keyword evidence="4" id="KW-0808">Transferase</keyword>
<dbReference type="SUPFAM" id="SSF55874">
    <property type="entry name" value="ATPase domain of HSP90 chaperone/DNA topoisomerase II/histidine kinase"/>
    <property type="match status" value="1"/>
</dbReference>
<protein>
    <submittedName>
        <fullName evidence="4">Putative sensor-like histidine kinase</fullName>
        <ecNumber evidence="4">2.7.13.3</ecNumber>
    </submittedName>
</protein>
<comment type="caution">
    <text evidence="4">The sequence shown here is derived from an EMBL/GenBank/DDBJ whole genome shotgun (WGS) entry which is preliminary data.</text>
</comment>
<dbReference type="Gene3D" id="3.30.565.10">
    <property type="entry name" value="Histidine kinase-like ATPase, C-terminal domain"/>
    <property type="match status" value="1"/>
</dbReference>
<dbReference type="Gene3D" id="6.10.340.10">
    <property type="match status" value="1"/>
</dbReference>
<dbReference type="CDD" id="cd06225">
    <property type="entry name" value="HAMP"/>
    <property type="match status" value="1"/>
</dbReference>
<dbReference type="Proteomes" id="UP000306509">
    <property type="component" value="Unassembled WGS sequence"/>
</dbReference>
<dbReference type="STRING" id="180332.GCA_000797495_00503"/>
<keyword evidence="4" id="KW-0418">Kinase</keyword>
<evidence type="ECO:0000256" key="1">
    <source>
        <dbReference type="SAM" id="Phobius"/>
    </source>
</evidence>
<accession>A0A4U8QAH7</accession>
<keyword evidence="1" id="KW-0812">Transmembrane</keyword>
<evidence type="ECO:0000313" key="4">
    <source>
        <dbReference type="EMBL" id="TLD02035.1"/>
    </source>
</evidence>
<evidence type="ECO:0000259" key="3">
    <source>
        <dbReference type="Pfam" id="PF06580"/>
    </source>
</evidence>
<dbReference type="GO" id="GO:0016020">
    <property type="term" value="C:membrane"/>
    <property type="evidence" value="ECO:0007669"/>
    <property type="project" value="InterPro"/>
</dbReference>
<reference evidence="4 5" key="1">
    <citation type="journal article" date="2019" name="Anaerobe">
        <title>Detection of Robinsoniella peoriensis in multiple bone samples of a trauma patient.</title>
        <authorList>
            <person name="Schrottner P."/>
            <person name="Hartwich K."/>
            <person name="Bunk B."/>
            <person name="Schober I."/>
            <person name="Helbig S."/>
            <person name="Rudolph W.W."/>
            <person name="Gunzer F."/>
        </authorList>
    </citation>
    <scope>NUCLEOTIDE SEQUENCE [LARGE SCALE GENOMIC DNA]</scope>
    <source>
        <strain evidence="4 5">DSM 106044</strain>
    </source>
</reference>
<evidence type="ECO:0000313" key="5">
    <source>
        <dbReference type="Proteomes" id="UP000306509"/>
    </source>
</evidence>
<dbReference type="InterPro" id="IPR003594">
    <property type="entry name" value="HATPase_dom"/>
</dbReference>
<dbReference type="InterPro" id="IPR036890">
    <property type="entry name" value="HATPase_C_sf"/>
</dbReference>
<dbReference type="InterPro" id="IPR050640">
    <property type="entry name" value="Bact_2-comp_sensor_kinase"/>
</dbReference>
<dbReference type="PANTHER" id="PTHR34220:SF7">
    <property type="entry name" value="SENSOR HISTIDINE KINASE YPDA"/>
    <property type="match status" value="1"/>
</dbReference>
<dbReference type="GO" id="GO:0000155">
    <property type="term" value="F:phosphorelay sensor kinase activity"/>
    <property type="evidence" value="ECO:0007669"/>
    <property type="project" value="InterPro"/>
</dbReference>
<dbReference type="EC" id="2.7.13.3" evidence="4"/>
<keyword evidence="1" id="KW-1133">Transmembrane helix</keyword>
<dbReference type="EMBL" id="QGQD01000023">
    <property type="protein sequence ID" value="TLD02035.1"/>
    <property type="molecule type" value="Genomic_DNA"/>
</dbReference>
<keyword evidence="5" id="KW-1185">Reference proteome</keyword>
<dbReference type="InterPro" id="IPR010559">
    <property type="entry name" value="Sig_transdc_His_kin_internal"/>
</dbReference>
<name>A0A4U8QAH7_9FIRM</name>
<keyword evidence="1" id="KW-0472">Membrane</keyword>
<dbReference type="Pfam" id="PF02518">
    <property type="entry name" value="HATPase_c"/>
    <property type="match status" value="1"/>
</dbReference>
<dbReference type="Pfam" id="PF06580">
    <property type="entry name" value="His_kinase"/>
    <property type="match status" value="1"/>
</dbReference>
<organism evidence="4 5">
    <name type="scientific">Robinsoniella peoriensis</name>
    <dbReference type="NCBI Taxonomy" id="180332"/>
    <lineage>
        <taxon>Bacteria</taxon>
        <taxon>Bacillati</taxon>
        <taxon>Bacillota</taxon>
        <taxon>Clostridia</taxon>
        <taxon>Lachnospirales</taxon>
        <taxon>Lachnospiraceae</taxon>
        <taxon>Robinsoniella</taxon>
    </lineage>
</organism>
<evidence type="ECO:0000259" key="2">
    <source>
        <dbReference type="Pfam" id="PF02518"/>
    </source>
</evidence>
<sequence precursor="true">MKKRVCHLFNSISTKVILIMLVMVLPLNLIAIIANEKVIDTMVNQNKMSAQTLADTFTSEIETQMTNTHTLLYYFLTKNPDCIQMKLQEEDNYTYQSSKQKLFFSLKSMGSMTDGGDGYFYYMKKMKDVVVYDENPKDSNNLYHTMNEFIEKQLDDGITGGWHIYEFNSYKYLFLIVEQKSMVYGGWFNLDALMKKLEHRLSYTDYSIDLSEGMSPSNTSDRIVVSANLKKLNLVISVKKSEIVGGISKYVTALQTMAFLYLALIPLLFLFLKIILIKPLKIVNHAHRQIKKGNQDYRISDKANSVEYMEAYQSFNQMADNIKALRIEGYEKEIARQKIELRNLQLQIRPHFLLNTFNLIYTLSQRKEMTAVQQIIIYLSEYFRYIFRSEKELELFPKELKLIQGYVKMVCINYSGNVEAEYHIEPEVQYVRVPPLLIHNFIENAVKHGVKQGTMLHITVTGRYADKKVIFQITDDGNGMSGESLEKCRKLLQGDTEPENFTSGIGLSNSIRRLRHFYGPQAKIEIMSVQGEMTSVIIQFPYNLEVENEVTID</sequence>
<gene>
    <name evidence="4" type="ORF">DSM106044_01072</name>
</gene>
<feature type="transmembrane region" description="Helical" evidence="1">
    <location>
        <begin position="12"/>
        <end position="34"/>
    </location>
</feature>
<feature type="transmembrane region" description="Helical" evidence="1">
    <location>
        <begin position="258"/>
        <end position="276"/>
    </location>
</feature>
<proteinExistence type="predicted"/>
<feature type="domain" description="Signal transduction histidine kinase internal region" evidence="3">
    <location>
        <begin position="340"/>
        <end position="414"/>
    </location>
</feature>
<dbReference type="AlphaFoldDB" id="A0A4U8QAH7"/>
<dbReference type="RefSeq" id="WP_138001954.1">
    <property type="nucleotide sequence ID" value="NZ_QGQD01000023.1"/>
</dbReference>
<feature type="domain" description="Histidine kinase/HSP90-like ATPase" evidence="2">
    <location>
        <begin position="437"/>
        <end position="542"/>
    </location>
</feature>
<dbReference type="PANTHER" id="PTHR34220">
    <property type="entry name" value="SENSOR HISTIDINE KINASE YPDA"/>
    <property type="match status" value="1"/>
</dbReference>